<feature type="domain" description="BRCT" evidence="2">
    <location>
        <begin position="1"/>
        <end position="94"/>
    </location>
</feature>
<dbReference type="Pfam" id="PF12738">
    <property type="entry name" value="PTCB-BRCT"/>
    <property type="match status" value="1"/>
</dbReference>
<dbReference type="InterPro" id="IPR001357">
    <property type="entry name" value="BRCT_dom"/>
</dbReference>
<evidence type="ECO:0000256" key="1">
    <source>
        <dbReference type="SAM" id="MobiDB-lite"/>
    </source>
</evidence>
<dbReference type="Proteomes" id="UP000027920">
    <property type="component" value="Unassembled WGS sequence"/>
</dbReference>
<name>A0A072NUQ3_9EURO</name>
<dbReference type="Gene3D" id="3.40.50.10190">
    <property type="entry name" value="BRCT domain"/>
    <property type="match status" value="1"/>
</dbReference>
<proteinExistence type="predicted"/>
<evidence type="ECO:0000313" key="3">
    <source>
        <dbReference type="EMBL" id="KEF51326.1"/>
    </source>
</evidence>
<dbReference type="InterPro" id="IPR036420">
    <property type="entry name" value="BRCT_dom_sf"/>
</dbReference>
<organism evidence="3 4">
    <name type="scientific">Exophiala aquamarina CBS 119918</name>
    <dbReference type="NCBI Taxonomy" id="1182545"/>
    <lineage>
        <taxon>Eukaryota</taxon>
        <taxon>Fungi</taxon>
        <taxon>Dikarya</taxon>
        <taxon>Ascomycota</taxon>
        <taxon>Pezizomycotina</taxon>
        <taxon>Eurotiomycetes</taxon>
        <taxon>Chaetothyriomycetidae</taxon>
        <taxon>Chaetothyriales</taxon>
        <taxon>Herpotrichiellaceae</taxon>
        <taxon>Exophiala</taxon>
    </lineage>
</organism>
<sequence>MGRTFARINLASTNDFPAHKNDKIKGWVEHNGGAFSKEITASVTHLVASPRAWKSYVPVVKEARRLRTIHIVRLEWLEDSLLSKSRRPLDTFKYEYEHRKILKPPRPRQRRTADGSLTHCSSDDADGGVLRAASRIDKIQELKMKKQQSQALGRIGKAERLEVSGKKFDAECIQFEKDMAAKNYRPFVDSKGFIYLLTLVRKDKLRNRLEKHRVKVRYAPYFTFEHKTSYEVSHENPLVHHKRSHVDARLACDKAMPSIGDRDSRPSMVKIASSESKAILPPCPMPLYYFPKPYPYSAYPVLASALPRKLTMSNPHLRVRIPDPWAQGLQLFEYEPPNTGAGHGDASQKRTKEYACYTIYSRPGHRHVETLAPPGSTFDFAWNMFRKIFKQKVGVDWETRDMDREGERKDESEESRIGGEDGADDGRLWNFFGPLRLKQQAKSEEDQSTLNGGTERRPSATVVVNTPEVGEEQPIEVQARTPDGGW</sequence>
<dbReference type="InterPro" id="IPR036930">
    <property type="entry name" value="WGR_dom_sf"/>
</dbReference>
<reference evidence="3 4" key="1">
    <citation type="submission" date="2013-03" db="EMBL/GenBank/DDBJ databases">
        <title>The Genome Sequence of Exophiala aquamarina CBS 119918.</title>
        <authorList>
            <consortium name="The Broad Institute Genomics Platform"/>
            <person name="Cuomo C."/>
            <person name="de Hoog S."/>
            <person name="Gorbushina A."/>
            <person name="Walker B."/>
            <person name="Young S.K."/>
            <person name="Zeng Q."/>
            <person name="Gargeya S."/>
            <person name="Fitzgerald M."/>
            <person name="Haas B."/>
            <person name="Abouelleil A."/>
            <person name="Allen A.W."/>
            <person name="Alvarado L."/>
            <person name="Arachchi H.M."/>
            <person name="Berlin A.M."/>
            <person name="Chapman S.B."/>
            <person name="Gainer-Dewar J."/>
            <person name="Goldberg J."/>
            <person name="Griggs A."/>
            <person name="Gujja S."/>
            <person name="Hansen M."/>
            <person name="Howarth C."/>
            <person name="Imamovic A."/>
            <person name="Ireland A."/>
            <person name="Larimer J."/>
            <person name="McCowan C."/>
            <person name="Murphy C."/>
            <person name="Pearson M."/>
            <person name="Poon T.W."/>
            <person name="Priest M."/>
            <person name="Roberts A."/>
            <person name="Saif S."/>
            <person name="Shea T."/>
            <person name="Sisk P."/>
            <person name="Sykes S."/>
            <person name="Wortman J."/>
            <person name="Nusbaum C."/>
            <person name="Birren B."/>
        </authorList>
    </citation>
    <scope>NUCLEOTIDE SEQUENCE [LARGE SCALE GENOMIC DNA]</scope>
    <source>
        <strain evidence="3 4">CBS 119918</strain>
    </source>
</reference>
<feature type="region of interest" description="Disordered" evidence="1">
    <location>
        <begin position="103"/>
        <end position="122"/>
    </location>
</feature>
<dbReference type="SUPFAM" id="SSF142921">
    <property type="entry name" value="WGR domain-like"/>
    <property type="match status" value="1"/>
</dbReference>
<dbReference type="AlphaFoldDB" id="A0A072NUQ3"/>
<comment type="caution">
    <text evidence="3">The sequence shown here is derived from an EMBL/GenBank/DDBJ whole genome shotgun (WGS) entry which is preliminary data.</text>
</comment>
<evidence type="ECO:0000313" key="4">
    <source>
        <dbReference type="Proteomes" id="UP000027920"/>
    </source>
</evidence>
<dbReference type="VEuPathDB" id="FungiDB:A1O9_12676"/>
<dbReference type="HOGENOM" id="CLU_044225_0_0_1"/>
<dbReference type="OrthoDB" id="342264at2759"/>
<dbReference type="SUPFAM" id="SSF52113">
    <property type="entry name" value="BRCT domain"/>
    <property type="match status" value="1"/>
</dbReference>
<feature type="region of interest" description="Disordered" evidence="1">
    <location>
        <begin position="402"/>
        <end position="486"/>
    </location>
</feature>
<keyword evidence="4" id="KW-1185">Reference proteome</keyword>
<accession>A0A072NUQ3</accession>
<dbReference type="STRING" id="1182545.A0A072NUQ3"/>
<dbReference type="GeneID" id="25287570"/>
<protein>
    <recommendedName>
        <fullName evidence="2">BRCT domain-containing protein</fullName>
    </recommendedName>
</protein>
<gene>
    <name evidence="3" type="ORF">A1O9_12676</name>
</gene>
<dbReference type="PROSITE" id="PS50172">
    <property type="entry name" value="BRCT"/>
    <property type="match status" value="1"/>
</dbReference>
<dbReference type="EMBL" id="AMGV01000025">
    <property type="protein sequence ID" value="KEF51326.1"/>
    <property type="molecule type" value="Genomic_DNA"/>
</dbReference>
<feature type="compositionally biased region" description="Basic and acidic residues" evidence="1">
    <location>
        <begin position="402"/>
        <end position="427"/>
    </location>
</feature>
<dbReference type="RefSeq" id="XP_013253916.1">
    <property type="nucleotide sequence ID" value="XM_013398462.1"/>
</dbReference>
<evidence type="ECO:0000259" key="2">
    <source>
        <dbReference type="PROSITE" id="PS50172"/>
    </source>
</evidence>